<feature type="transmembrane region" description="Helical" evidence="1">
    <location>
        <begin position="12"/>
        <end position="31"/>
    </location>
</feature>
<keyword evidence="1" id="KW-0812">Transmembrane</keyword>
<reference evidence="3 4" key="1">
    <citation type="submission" date="2018-04" db="EMBL/GenBank/DDBJ databases">
        <title>Genomic Encyclopedia of Type Strains, Phase IV (KMG-IV): sequencing the most valuable type-strain genomes for metagenomic binning, comparative biology and taxonomic classification.</title>
        <authorList>
            <person name="Goeker M."/>
        </authorList>
    </citation>
    <scope>NUCLEOTIDE SEQUENCE [LARGE SCALE GENOMIC DNA]</scope>
    <source>
        <strain evidence="3 4">DSM 14823</strain>
    </source>
</reference>
<sequence length="217" mass="24525">MKKSRFAKIIGILLILFLCYLGISPFIELAGKRAASVTAAAPIAFYVVIRMAMFGILAAAVFCRIFLPDIADSMVDFLLYPRKLLKKPAPLISPVQGLIRQGKYELALAQLDRLLEERPDCALLWLTRFELLADCMKQPAAAMQTAEAYFSRNGREFAPQNMQLLIRYRELTHRSGTLPLSDAMIATELKKHARCYSGRERRQLRELLQQSSESDIA</sequence>
<dbReference type="RefSeq" id="WP_116884788.1">
    <property type="nucleotide sequence ID" value="NZ_CALXNT010000127.1"/>
</dbReference>
<organism evidence="3 4">
    <name type="scientific">Victivallis vadensis</name>
    <dbReference type="NCBI Taxonomy" id="172901"/>
    <lineage>
        <taxon>Bacteria</taxon>
        <taxon>Pseudomonadati</taxon>
        <taxon>Lentisphaerota</taxon>
        <taxon>Lentisphaeria</taxon>
        <taxon>Victivallales</taxon>
        <taxon>Victivallaceae</taxon>
        <taxon>Victivallis</taxon>
    </lineage>
</organism>
<feature type="transmembrane region" description="Helical" evidence="1">
    <location>
        <begin position="43"/>
        <end position="67"/>
    </location>
</feature>
<dbReference type="EMBL" id="JABAEW010000011">
    <property type="protein sequence ID" value="NMD86502.1"/>
    <property type="molecule type" value="Genomic_DNA"/>
</dbReference>
<keyword evidence="1" id="KW-0472">Membrane</keyword>
<name>A0A2U1ARZ3_9BACT</name>
<evidence type="ECO:0000313" key="5">
    <source>
        <dbReference type="Proteomes" id="UP000576225"/>
    </source>
</evidence>
<dbReference type="AlphaFoldDB" id="A0A2U1ARZ3"/>
<evidence type="ECO:0000256" key="1">
    <source>
        <dbReference type="SAM" id="Phobius"/>
    </source>
</evidence>
<evidence type="ECO:0000313" key="2">
    <source>
        <dbReference type="EMBL" id="NMD86502.1"/>
    </source>
</evidence>
<proteinExistence type="predicted"/>
<evidence type="ECO:0008006" key="6">
    <source>
        <dbReference type="Google" id="ProtNLM"/>
    </source>
</evidence>
<keyword evidence="1" id="KW-1133">Transmembrane helix</keyword>
<dbReference type="Proteomes" id="UP000576225">
    <property type="component" value="Unassembled WGS sequence"/>
</dbReference>
<comment type="caution">
    <text evidence="3">The sequence shown here is derived from an EMBL/GenBank/DDBJ whole genome shotgun (WGS) entry which is preliminary data.</text>
</comment>
<dbReference type="Proteomes" id="UP000245959">
    <property type="component" value="Unassembled WGS sequence"/>
</dbReference>
<evidence type="ECO:0000313" key="3">
    <source>
        <dbReference type="EMBL" id="PVY39168.1"/>
    </source>
</evidence>
<dbReference type="GeneID" id="78296080"/>
<gene>
    <name evidence="3" type="ORF">C8D82_12243</name>
    <name evidence="2" type="ORF">HF882_07900</name>
</gene>
<evidence type="ECO:0000313" key="4">
    <source>
        <dbReference type="Proteomes" id="UP000245959"/>
    </source>
</evidence>
<keyword evidence="4" id="KW-1185">Reference proteome</keyword>
<protein>
    <recommendedName>
        <fullName evidence="6">Tetratricopeptide repeat protein</fullName>
    </recommendedName>
</protein>
<reference evidence="2 5" key="2">
    <citation type="submission" date="2020-04" db="EMBL/GenBank/DDBJ databases">
        <authorList>
            <person name="Hitch T.C.A."/>
            <person name="Wylensek D."/>
            <person name="Clavel T."/>
        </authorList>
    </citation>
    <scope>NUCLEOTIDE SEQUENCE [LARGE SCALE GENOMIC DNA]</scope>
    <source>
        <strain evidence="2 5">COR2-253-APC-1A</strain>
    </source>
</reference>
<accession>A0A2U1ARZ3</accession>
<dbReference type="EMBL" id="QEKH01000022">
    <property type="protein sequence ID" value="PVY39168.1"/>
    <property type="molecule type" value="Genomic_DNA"/>
</dbReference>